<proteinExistence type="predicted"/>
<feature type="transmembrane region" description="Helical" evidence="7">
    <location>
        <begin position="148"/>
        <end position="167"/>
    </location>
</feature>
<dbReference type="NCBIfam" id="TIGR00797">
    <property type="entry name" value="matE"/>
    <property type="match status" value="1"/>
</dbReference>
<dbReference type="AlphaFoldDB" id="R7GCY3"/>
<dbReference type="Pfam" id="PF01554">
    <property type="entry name" value="MatE"/>
    <property type="match status" value="2"/>
</dbReference>
<evidence type="ECO:0000256" key="2">
    <source>
        <dbReference type="ARBA" id="ARBA00022448"/>
    </source>
</evidence>
<evidence type="ECO:0000256" key="3">
    <source>
        <dbReference type="ARBA" id="ARBA00022475"/>
    </source>
</evidence>
<dbReference type="GO" id="GO:0015297">
    <property type="term" value="F:antiporter activity"/>
    <property type="evidence" value="ECO:0007669"/>
    <property type="project" value="InterPro"/>
</dbReference>
<evidence type="ECO:0000313" key="8">
    <source>
        <dbReference type="EMBL" id="CDE23782.1"/>
    </source>
</evidence>
<keyword evidence="6 7" id="KW-0472">Membrane</keyword>
<keyword evidence="4 7" id="KW-0812">Transmembrane</keyword>
<evidence type="ECO:0000256" key="6">
    <source>
        <dbReference type="ARBA" id="ARBA00023136"/>
    </source>
</evidence>
<evidence type="ECO:0000256" key="5">
    <source>
        <dbReference type="ARBA" id="ARBA00022989"/>
    </source>
</evidence>
<evidence type="ECO:0000256" key="7">
    <source>
        <dbReference type="SAM" id="Phobius"/>
    </source>
</evidence>
<feature type="transmembrane region" description="Helical" evidence="7">
    <location>
        <begin position="475"/>
        <end position="496"/>
    </location>
</feature>
<comment type="subcellular location">
    <subcellularLocation>
        <location evidence="1">Cell membrane</location>
        <topology evidence="1">Multi-pass membrane protein</topology>
    </subcellularLocation>
</comment>
<gene>
    <name evidence="8" type="ORF">BN631_00417</name>
</gene>
<feature type="transmembrane region" description="Helical" evidence="7">
    <location>
        <begin position="256"/>
        <end position="277"/>
    </location>
</feature>
<evidence type="ECO:0000256" key="4">
    <source>
        <dbReference type="ARBA" id="ARBA00022692"/>
    </source>
</evidence>
<dbReference type="Proteomes" id="UP000018093">
    <property type="component" value="Unassembled WGS sequence"/>
</dbReference>
<comment type="caution">
    <text evidence="8">The sequence shown here is derived from an EMBL/GenBank/DDBJ whole genome shotgun (WGS) entry which is preliminary data.</text>
</comment>
<keyword evidence="5 7" id="KW-1133">Transmembrane helix</keyword>
<dbReference type="GO" id="GO:0005886">
    <property type="term" value="C:plasma membrane"/>
    <property type="evidence" value="ECO:0007669"/>
    <property type="project" value="UniProtKB-SubCell"/>
</dbReference>
<dbReference type="InterPro" id="IPR052031">
    <property type="entry name" value="Membrane_Transporter-Flippase"/>
</dbReference>
<dbReference type="GO" id="GO:0042910">
    <property type="term" value="F:xenobiotic transmembrane transporter activity"/>
    <property type="evidence" value="ECO:0007669"/>
    <property type="project" value="InterPro"/>
</dbReference>
<feature type="transmembrane region" description="Helical" evidence="7">
    <location>
        <begin position="408"/>
        <end position="430"/>
    </location>
</feature>
<protein>
    <submittedName>
        <fullName evidence="8">MATE efflux family protein</fullName>
    </submittedName>
</protein>
<feature type="transmembrane region" description="Helical" evidence="7">
    <location>
        <begin position="442"/>
        <end position="463"/>
    </location>
</feature>
<keyword evidence="2" id="KW-0813">Transport</keyword>
<evidence type="ECO:0000313" key="9">
    <source>
        <dbReference type="Proteomes" id="UP000018093"/>
    </source>
</evidence>
<dbReference type="PANTHER" id="PTHR43549">
    <property type="entry name" value="MULTIDRUG RESISTANCE PROTEIN YPNP-RELATED"/>
    <property type="match status" value="1"/>
</dbReference>
<feature type="transmembrane region" description="Helical" evidence="7">
    <location>
        <begin position="187"/>
        <end position="212"/>
    </location>
</feature>
<reference evidence="8" key="1">
    <citation type="submission" date="2012-11" db="EMBL/GenBank/DDBJ databases">
        <title>Dependencies among metagenomic species, viruses, plasmids and units of genetic variation.</title>
        <authorList>
            <person name="Nielsen H.B."/>
            <person name="Almeida M."/>
            <person name="Juncker A.S."/>
            <person name="Rasmussen S."/>
            <person name="Li J."/>
            <person name="Sunagawa S."/>
            <person name="Plichta D."/>
            <person name="Gautier L."/>
            <person name="Le Chatelier E."/>
            <person name="Peletier E."/>
            <person name="Bonde I."/>
            <person name="Nielsen T."/>
            <person name="Manichanh C."/>
            <person name="Arumugam M."/>
            <person name="Batto J."/>
            <person name="Santos M.B.Q.D."/>
            <person name="Blom N."/>
            <person name="Borruel N."/>
            <person name="Burgdorf K.S."/>
            <person name="Boumezbeur F."/>
            <person name="Casellas F."/>
            <person name="Dore J."/>
            <person name="Guarner F."/>
            <person name="Hansen T."/>
            <person name="Hildebrand F."/>
            <person name="Kaas R.S."/>
            <person name="Kennedy S."/>
            <person name="Kristiansen K."/>
            <person name="Kultima J.R."/>
            <person name="Leonard P."/>
            <person name="Levenez F."/>
            <person name="Lund O."/>
            <person name="Moumen B."/>
            <person name="Le Paslier D."/>
            <person name="Pons N."/>
            <person name="Pedersen O."/>
            <person name="Prifti E."/>
            <person name="Qin J."/>
            <person name="Raes J."/>
            <person name="Tap J."/>
            <person name="Tims S."/>
            <person name="Ussery D.W."/>
            <person name="Yamada T."/>
            <person name="MetaHit consortium"/>
            <person name="Renault P."/>
            <person name="Sicheritz-Ponten T."/>
            <person name="Bork P."/>
            <person name="Wang J."/>
            <person name="Brunak S."/>
            <person name="Ehrlich S.D."/>
        </authorList>
    </citation>
    <scope>NUCLEOTIDE SEQUENCE [LARGE SCALE GENOMIC DNA]</scope>
</reference>
<feature type="transmembrane region" description="Helical" evidence="7">
    <location>
        <begin position="100"/>
        <end position="118"/>
    </location>
</feature>
<keyword evidence="3" id="KW-1003">Cell membrane</keyword>
<feature type="transmembrane region" description="Helical" evidence="7">
    <location>
        <begin position="224"/>
        <end position="249"/>
    </location>
</feature>
<dbReference type="InterPro" id="IPR002528">
    <property type="entry name" value="MATE_fam"/>
</dbReference>
<name>R7GCY3_9FIRM</name>
<feature type="transmembrane region" description="Helical" evidence="7">
    <location>
        <begin position="502"/>
        <end position="524"/>
    </location>
</feature>
<dbReference type="EMBL" id="CBIN010000298">
    <property type="protein sequence ID" value="CDE23782.1"/>
    <property type="molecule type" value="Genomic_DNA"/>
</dbReference>
<feature type="transmembrane region" description="Helical" evidence="7">
    <location>
        <begin position="323"/>
        <end position="348"/>
    </location>
</feature>
<feature type="transmembrane region" description="Helical" evidence="7">
    <location>
        <begin position="368"/>
        <end position="388"/>
    </location>
</feature>
<accession>R7GCY3</accession>
<dbReference type="CDD" id="cd13138">
    <property type="entry name" value="MATE_yoeA_like"/>
    <property type="match status" value="1"/>
</dbReference>
<organism evidence="8 9">
    <name type="scientific">Amedibacillus dolichus CAG:375</name>
    <dbReference type="NCBI Taxonomy" id="1263076"/>
    <lineage>
        <taxon>Bacteria</taxon>
        <taxon>Bacillati</taxon>
        <taxon>Bacillota</taxon>
        <taxon>Erysipelotrichia</taxon>
        <taxon>Erysipelotrichales</taxon>
        <taxon>Erysipelotrichaceae</taxon>
        <taxon>Amedibacillus</taxon>
    </lineage>
</organism>
<sequence>MALSFDRAGSRDFYSFIDYNTFKISCKLFSYSFFIFRFPKAKVKPRFKTQKKLNIIQNDFNNTLFLLFRCIIFKRNNKKVSDHLKTIGRKQNRGLMTEGVIWKELLLFSIPLLLGNLFQQLYNAVDSMVVGQNLGAQALAAVGSSGPVINLLISFFQGISVGAGVIISRYFGARNNNAMSDAIHTSLGFTFLAGIALTFIGIAFSPLILTWIGTPADVMDNSILYLRIYFAGILSVMLYNMCSGILRAVGDSKNPLYFLILSSLTNVVLDIVFIVYLHMGIAGAAWATLLSQTLSAILTLMLLCKSKQEYRVEIRKIHCKKDVLFEIIRLGLPSGIQNAIVSFSNVIVQSNINAFGSLAMAGCGAYTKIDGFAILPVMSFSMAFTTFISQNMGAQKLERVKKGAETGIFMSVTTTICISMLLFLFGPQLLSIFSNDTKVIEYGLYMLHVLVPGYIFLALSHALAGIVRGAGITTVPMIVMVCCWCGLRMVWILGSVPIFHDIGVVFLGWPITWIASAIWLYIYYKKGNWIYSYS</sequence>
<feature type="transmembrane region" description="Helical" evidence="7">
    <location>
        <begin position="283"/>
        <end position="303"/>
    </location>
</feature>
<dbReference type="PANTHER" id="PTHR43549:SF3">
    <property type="entry name" value="MULTIDRUG RESISTANCE PROTEIN YPNP-RELATED"/>
    <property type="match status" value="1"/>
</dbReference>
<evidence type="ECO:0000256" key="1">
    <source>
        <dbReference type="ARBA" id="ARBA00004651"/>
    </source>
</evidence>